<reference evidence="2" key="1">
    <citation type="submission" date="2018-07" db="EMBL/GenBank/DDBJ databases">
        <authorList>
            <consortium name="GenomeTrakr network: Whole genome sequencing for foodborne pathogen traceback"/>
        </authorList>
    </citation>
    <scope>NUCLEOTIDE SEQUENCE [LARGE SCALE GENOMIC DNA]</scope>
    <source>
        <strain evidence="2">FDA00008842</strain>
    </source>
</reference>
<dbReference type="EMBL" id="AAGLUV010000021">
    <property type="protein sequence ID" value="EBP4585986.1"/>
    <property type="molecule type" value="Genomic_DNA"/>
</dbReference>
<dbReference type="Pfam" id="PF13198">
    <property type="entry name" value="DUF4014"/>
    <property type="match status" value="1"/>
</dbReference>
<keyword evidence="1" id="KW-0812">Transmembrane</keyword>
<organism evidence="2">
    <name type="scientific">Salmonella enterica</name>
    <name type="common">Salmonella choleraesuis</name>
    <dbReference type="NCBI Taxonomy" id="28901"/>
    <lineage>
        <taxon>Bacteria</taxon>
        <taxon>Pseudomonadati</taxon>
        <taxon>Pseudomonadota</taxon>
        <taxon>Gammaproteobacteria</taxon>
        <taxon>Enterobacterales</taxon>
        <taxon>Enterobacteriaceae</taxon>
        <taxon>Salmonella</taxon>
    </lineage>
</organism>
<keyword evidence="1" id="KW-0472">Membrane</keyword>
<comment type="caution">
    <text evidence="2">The sequence shown here is derived from an EMBL/GenBank/DDBJ whole genome shotgun (WGS) entry which is preliminary data.</text>
</comment>
<feature type="transmembrane region" description="Helical" evidence="1">
    <location>
        <begin position="32"/>
        <end position="52"/>
    </location>
</feature>
<sequence>MSKLTDNQQRIAALDDAVTSLFFRHYPRRSRAVEAIFFLLFVIVMLPLWPLADVCLLDRLSGKIIDGYSVV</sequence>
<gene>
    <name evidence="2" type="ORF">VH79_22820</name>
</gene>
<proteinExistence type="predicted"/>
<dbReference type="AlphaFoldDB" id="A0A5U3IJL9"/>
<keyword evidence="1" id="KW-1133">Transmembrane helix</keyword>
<accession>A0A5U3IJL9</accession>
<dbReference type="Proteomes" id="UP000839610">
    <property type="component" value="Unassembled WGS sequence"/>
</dbReference>
<name>A0A5U3IJL9_SALER</name>
<protein>
    <submittedName>
        <fullName evidence="2">DUF4014 domain-containing protein</fullName>
    </submittedName>
</protein>
<evidence type="ECO:0000313" key="2">
    <source>
        <dbReference type="EMBL" id="EBP4585986.1"/>
    </source>
</evidence>
<dbReference type="InterPro" id="IPR025096">
    <property type="entry name" value="DUF4014"/>
</dbReference>
<evidence type="ECO:0000256" key="1">
    <source>
        <dbReference type="SAM" id="Phobius"/>
    </source>
</evidence>